<evidence type="ECO:0000313" key="6">
    <source>
        <dbReference type="EMBL" id="MBQ0269539.1"/>
    </source>
</evidence>
<evidence type="ECO:0000256" key="1">
    <source>
        <dbReference type="ARBA" id="ARBA00022898"/>
    </source>
</evidence>
<dbReference type="InterPro" id="IPR000653">
    <property type="entry name" value="DegT/StrS_aminotransferase"/>
</dbReference>
<dbReference type="AlphaFoldDB" id="A0A8I2IPS4"/>
<comment type="similarity">
    <text evidence="2 5">Belongs to the DegT/DnrJ/EryC1 family.</text>
</comment>
<proteinExistence type="inferred from homology"/>
<keyword evidence="1 4" id="KW-0663">Pyridoxal phosphate</keyword>
<sequence>MNPITVTSPLLPPLDELTPYLEDIWQRKWLTNNGHYHQQLEKELCEYLGVEHICLFSNGTLALITALQALELKGEVITTPYSFVATSHAIMLNNLTPVFVDIDPNTFNLDPKKIEEAITDKTSAILPVHVYGNPCDHDAIQKIADKHNLKVIYDAAHAFGVTKDGTSILNWGDLSILSFHATKAYSTIEGGAIICHTKEMKEKLDRLKNFGYESETEISMLGSNAKMNEIQAAFGLATLKHVKNAISKRADIADIYRKEISEIKGLSLPAIIDCVNANNSYFPILVNENEYGMSRDQLYFKLRDNNILSRRYFYPLITEFEFYKKNANIIIHDISISKKISDNVICLPIHQDMSLSDIETIISHL</sequence>
<dbReference type="CDD" id="cd00616">
    <property type="entry name" value="AHBA_syn"/>
    <property type="match status" value="1"/>
</dbReference>
<feature type="active site" description="Proton acceptor" evidence="3">
    <location>
        <position position="183"/>
    </location>
</feature>
<keyword evidence="6" id="KW-0032">Aminotransferase</keyword>
<organism evidence="6 7">
    <name type="scientific">Providencia huaxiensis</name>
    <dbReference type="NCBI Taxonomy" id="2027290"/>
    <lineage>
        <taxon>Bacteria</taxon>
        <taxon>Pseudomonadati</taxon>
        <taxon>Pseudomonadota</taxon>
        <taxon>Gammaproteobacteria</taxon>
        <taxon>Enterobacterales</taxon>
        <taxon>Morganellaceae</taxon>
        <taxon>Providencia</taxon>
    </lineage>
</organism>
<dbReference type="RefSeq" id="WP_210848696.1">
    <property type="nucleotide sequence ID" value="NZ_JAGKLY010000006.1"/>
</dbReference>
<protein>
    <submittedName>
        <fullName evidence="6">DegT/DnrJ/EryC1/StrS family aminotransferase</fullName>
    </submittedName>
</protein>
<name>A0A8I2IPS4_9GAMM</name>
<evidence type="ECO:0000256" key="5">
    <source>
        <dbReference type="RuleBase" id="RU004508"/>
    </source>
</evidence>
<gene>
    <name evidence="6" type="ORF">J7T18_14635</name>
</gene>
<dbReference type="InterPro" id="IPR015421">
    <property type="entry name" value="PyrdxlP-dep_Trfase_major"/>
</dbReference>
<dbReference type="SUPFAM" id="SSF53383">
    <property type="entry name" value="PLP-dependent transferases"/>
    <property type="match status" value="1"/>
</dbReference>
<dbReference type="GO" id="GO:0030170">
    <property type="term" value="F:pyridoxal phosphate binding"/>
    <property type="evidence" value="ECO:0007669"/>
    <property type="project" value="TreeGrafter"/>
</dbReference>
<evidence type="ECO:0000256" key="2">
    <source>
        <dbReference type="ARBA" id="ARBA00037999"/>
    </source>
</evidence>
<dbReference type="PANTHER" id="PTHR30244:SF9">
    <property type="entry name" value="PROTEIN RV3402C"/>
    <property type="match status" value="1"/>
</dbReference>
<dbReference type="PANTHER" id="PTHR30244">
    <property type="entry name" value="TRANSAMINASE"/>
    <property type="match status" value="1"/>
</dbReference>
<reference evidence="6" key="1">
    <citation type="submission" date="2021-03" db="EMBL/GenBank/DDBJ databases">
        <authorList>
            <person name="Stanton E."/>
        </authorList>
    </citation>
    <scope>NUCLEOTIDE SEQUENCE</scope>
    <source>
        <strain evidence="6">2020EL-00113</strain>
    </source>
</reference>
<dbReference type="GO" id="GO:0000271">
    <property type="term" value="P:polysaccharide biosynthetic process"/>
    <property type="evidence" value="ECO:0007669"/>
    <property type="project" value="TreeGrafter"/>
</dbReference>
<keyword evidence="6" id="KW-0808">Transferase</keyword>
<dbReference type="PIRSF" id="PIRSF000390">
    <property type="entry name" value="PLP_StrS"/>
    <property type="match status" value="1"/>
</dbReference>
<dbReference type="EMBL" id="JAGKLY010000006">
    <property type="protein sequence ID" value="MBQ0269539.1"/>
    <property type="molecule type" value="Genomic_DNA"/>
</dbReference>
<evidence type="ECO:0000256" key="3">
    <source>
        <dbReference type="PIRSR" id="PIRSR000390-1"/>
    </source>
</evidence>
<dbReference type="InterPro" id="IPR015424">
    <property type="entry name" value="PyrdxlP-dep_Trfase"/>
</dbReference>
<accession>A0A8I2IPS4</accession>
<evidence type="ECO:0000313" key="7">
    <source>
        <dbReference type="Proteomes" id="UP000674270"/>
    </source>
</evidence>
<dbReference type="Gene3D" id="3.40.640.10">
    <property type="entry name" value="Type I PLP-dependent aspartate aminotransferase-like (Major domain)"/>
    <property type="match status" value="1"/>
</dbReference>
<dbReference type="GO" id="GO:0008483">
    <property type="term" value="F:transaminase activity"/>
    <property type="evidence" value="ECO:0007669"/>
    <property type="project" value="UniProtKB-KW"/>
</dbReference>
<feature type="modified residue" description="N6-(pyridoxal phosphate)lysine" evidence="4">
    <location>
        <position position="183"/>
    </location>
</feature>
<dbReference type="Pfam" id="PF01041">
    <property type="entry name" value="DegT_DnrJ_EryC1"/>
    <property type="match status" value="1"/>
</dbReference>
<evidence type="ECO:0000256" key="4">
    <source>
        <dbReference type="PIRSR" id="PIRSR000390-2"/>
    </source>
</evidence>
<dbReference type="Proteomes" id="UP000674270">
    <property type="component" value="Unassembled WGS sequence"/>
</dbReference>
<comment type="caution">
    <text evidence="6">The sequence shown here is derived from an EMBL/GenBank/DDBJ whole genome shotgun (WGS) entry which is preliminary data.</text>
</comment>